<dbReference type="SFLD" id="SFLDS00003">
    <property type="entry name" value="Haloacid_Dehalogenase"/>
    <property type="match status" value="1"/>
</dbReference>
<dbReference type="InterPro" id="IPR036412">
    <property type="entry name" value="HAD-like_sf"/>
</dbReference>
<organism evidence="1 2">
    <name type="scientific">Thermosporothrix hazakensis</name>
    <dbReference type="NCBI Taxonomy" id="644383"/>
    <lineage>
        <taxon>Bacteria</taxon>
        <taxon>Bacillati</taxon>
        <taxon>Chloroflexota</taxon>
        <taxon>Ktedonobacteria</taxon>
        <taxon>Ktedonobacterales</taxon>
        <taxon>Thermosporotrichaceae</taxon>
        <taxon>Thermosporothrix</taxon>
    </lineage>
</organism>
<dbReference type="OrthoDB" id="9797743at2"/>
<dbReference type="SFLD" id="SFLDG01129">
    <property type="entry name" value="C1.5:_HAD__Beta-PGM__Phosphata"/>
    <property type="match status" value="1"/>
</dbReference>
<dbReference type="RefSeq" id="WP_111325275.1">
    <property type="nucleotide sequence ID" value="NZ_BIFX01000003.1"/>
</dbReference>
<dbReference type="EMBL" id="QKUF01000025">
    <property type="protein sequence ID" value="PZW23605.1"/>
    <property type="molecule type" value="Genomic_DNA"/>
</dbReference>
<dbReference type="Gene3D" id="3.40.50.1000">
    <property type="entry name" value="HAD superfamily/HAD-like"/>
    <property type="match status" value="1"/>
</dbReference>
<name>A0A326U1N2_THEHA</name>
<accession>A0A326U1N2</accession>
<reference evidence="1 2" key="1">
    <citation type="submission" date="2018-06" db="EMBL/GenBank/DDBJ databases">
        <title>Genomic Encyclopedia of Archaeal and Bacterial Type Strains, Phase II (KMG-II): from individual species to whole genera.</title>
        <authorList>
            <person name="Goeker M."/>
        </authorList>
    </citation>
    <scope>NUCLEOTIDE SEQUENCE [LARGE SCALE GENOMIC DNA]</scope>
    <source>
        <strain evidence="1 2">ATCC BAA-1881</strain>
    </source>
</reference>
<comment type="caution">
    <text evidence="1">The sequence shown here is derived from an EMBL/GenBank/DDBJ whole genome shotgun (WGS) entry which is preliminary data.</text>
</comment>
<dbReference type="Gene3D" id="1.10.150.240">
    <property type="entry name" value="Putative phosphatase, domain 2"/>
    <property type="match status" value="1"/>
</dbReference>
<dbReference type="GO" id="GO:0050308">
    <property type="term" value="F:sugar-phosphatase activity"/>
    <property type="evidence" value="ECO:0007669"/>
    <property type="project" value="TreeGrafter"/>
</dbReference>
<dbReference type="InterPro" id="IPR023198">
    <property type="entry name" value="PGP-like_dom2"/>
</dbReference>
<dbReference type="AlphaFoldDB" id="A0A326U1N2"/>
<proteinExistence type="predicted"/>
<sequence length="221" mass="24351">MNRFSCKAFLFDLDGVLVDSNAVVERAWRRWADRHQMNAEELLLTIHGRRAVETIRDVAPALDVEAEAQWLLQTEIEDIEGLKALDGAADLLASLPPERWAVVTSGTLALAKVRLETCGLPLPRTFVTAEQVRNGKPDPEGYLKGAELLGVDPTECIVFEDAPAGIEAARKAGARVIGITHTYPAAQLQRAHSCISTLRALQVRDDGERFEVQCEDIRQIA</sequence>
<dbReference type="CDD" id="cd07527">
    <property type="entry name" value="HAD_ScGPP-like"/>
    <property type="match status" value="1"/>
</dbReference>
<dbReference type="NCBIfam" id="TIGR01509">
    <property type="entry name" value="HAD-SF-IA-v3"/>
    <property type="match status" value="1"/>
</dbReference>
<dbReference type="Pfam" id="PF00702">
    <property type="entry name" value="Hydrolase"/>
    <property type="match status" value="1"/>
</dbReference>
<dbReference type="Proteomes" id="UP000248806">
    <property type="component" value="Unassembled WGS sequence"/>
</dbReference>
<gene>
    <name evidence="1" type="ORF">EI42_04988</name>
</gene>
<dbReference type="SFLD" id="SFLDG01135">
    <property type="entry name" value="C1.5.6:_HAD__Beta-PGM__Phospha"/>
    <property type="match status" value="1"/>
</dbReference>
<evidence type="ECO:0000313" key="2">
    <source>
        <dbReference type="Proteomes" id="UP000248806"/>
    </source>
</evidence>
<dbReference type="InterPro" id="IPR006439">
    <property type="entry name" value="HAD-SF_hydro_IA"/>
</dbReference>
<protein>
    <submittedName>
        <fullName evidence="1">Sugar-phosphatase</fullName>
    </submittedName>
</protein>
<dbReference type="InterPro" id="IPR023214">
    <property type="entry name" value="HAD_sf"/>
</dbReference>
<evidence type="ECO:0000313" key="1">
    <source>
        <dbReference type="EMBL" id="PZW23605.1"/>
    </source>
</evidence>
<dbReference type="InterPro" id="IPR051806">
    <property type="entry name" value="HAD-like_SPP"/>
</dbReference>
<dbReference type="SUPFAM" id="SSF56784">
    <property type="entry name" value="HAD-like"/>
    <property type="match status" value="1"/>
</dbReference>
<keyword evidence="2" id="KW-1185">Reference proteome</keyword>
<dbReference type="PANTHER" id="PTHR43481">
    <property type="entry name" value="FRUCTOSE-1-PHOSPHATE PHOSPHATASE"/>
    <property type="match status" value="1"/>
</dbReference>
<dbReference type="NCBIfam" id="TIGR01549">
    <property type="entry name" value="HAD-SF-IA-v1"/>
    <property type="match status" value="1"/>
</dbReference>
<dbReference type="PANTHER" id="PTHR43481:SF4">
    <property type="entry name" value="GLYCEROL-1-PHOSPHATE PHOSPHOHYDROLASE 1-RELATED"/>
    <property type="match status" value="1"/>
</dbReference>